<dbReference type="PANTHER" id="PTHR32089">
    <property type="entry name" value="METHYL-ACCEPTING CHEMOTAXIS PROTEIN MCPB"/>
    <property type="match status" value="1"/>
</dbReference>
<dbReference type="OrthoDB" id="9814363at2"/>
<dbReference type="PROSITE" id="PS50885">
    <property type="entry name" value="HAMP"/>
    <property type="match status" value="1"/>
</dbReference>
<dbReference type="AlphaFoldDB" id="A0A4Q0VTG0"/>
<dbReference type="Gene3D" id="1.10.287.950">
    <property type="entry name" value="Methyl-accepting chemotaxis protein"/>
    <property type="match status" value="1"/>
</dbReference>
<dbReference type="Pfam" id="PF17202">
    <property type="entry name" value="sCache_3_3"/>
    <property type="match status" value="1"/>
</dbReference>
<dbReference type="InterPro" id="IPR029151">
    <property type="entry name" value="Sensor-like_sf"/>
</dbReference>
<name>A0A4Q0VTG0_9BACI</name>
<feature type="transmembrane region" description="Helical" evidence="9">
    <location>
        <begin position="12"/>
        <end position="32"/>
    </location>
</feature>
<evidence type="ECO:0000259" key="11">
    <source>
        <dbReference type="PROSITE" id="PS50885"/>
    </source>
</evidence>
<keyword evidence="6 8" id="KW-0807">Transducer</keyword>
<dbReference type="GO" id="GO:0006935">
    <property type="term" value="P:chemotaxis"/>
    <property type="evidence" value="ECO:0007669"/>
    <property type="project" value="InterPro"/>
</dbReference>
<evidence type="ECO:0000256" key="6">
    <source>
        <dbReference type="ARBA" id="ARBA00023224"/>
    </source>
</evidence>
<proteinExistence type="inferred from homology"/>
<organism evidence="12 13">
    <name type="scientific">Anaerobacillus alkaliphilus</name>
    <dbReference type="NCBI Taxonomy" id="1548597"/>
    <lineage>
        <taxon>Bacteria</taxon>
        <taxon>Bacillati</taxon>
        <taxon>Bacillota</taxon>
        <taxon>Bacilli</taxon>
        <taxon>Bacillales</taxon>
        <taxon>Bacillaceae</taxon>
        <taxon>Anaerobacillus</taxon>
    </lineage>
</organism>
<keyword evidence="5 9" id="KW-0472">Membrane</keyword>
<keyword evidence="4 9" id="KW-1133">Transmembrane helix</keyword>
<dbReference type="CDD" id="cd11386">
    <property type="entry name" value="MCP_signal"/>
    <property type="match status" value="1"/>
</dbReference>
<dbReference type="Gene3D" id="6.10.340.10">
    <property type="match status" value="1"/>
</dbReference>
<evidence type="ECO:0000256" key="8">
    <source>
        <dbReference type="PROSITE-ProRule" id="PRU00284"/>
    </source>
</evidence>
<evidence type="ECO:0000256" key="5">
    <source>
        <dbReference type="ARBA" id="ARBA00023136"/>
    </source>
</evidence>
<comment type="subcellular location">
    <subcellularLocation>
        <location evidence="1">Cell membrane</location>
        <topology evidence="1">Multi-pass membrane protein</topology>
    </subcellularLocation>
</comment>
<keyword evidence="13" id="KW-1185">Reference proteome</keyword>
<evidence type="ECO:0000256" key="2">
    <source>
        <dbReference type="ARBA" id="ARBA00022475"/>
    </source>
</evidence>
<dbReference type="PROSITE" id="PS50111">
    <property type="entry name" value="CHEMOTAXIS_TRANSDUC_2"/>
    <property type="match status" value="1"/>
</dbReference>
<evidence type="ECO:0000256" key="1">
    <source>
        <dbReference type="ARBA" id="ARBA00004651"/>
    </source>
</evidence>
<evidence type="ECO:0000313" key="12">
    <source>
        <dbReference type="EMBL" id="RXJ00255.1"/>
    </source>
</evidence>
<dbReference type="EMBL" id="QOUX01000039">
    <property type="protein sequence ID" value="RXJ00255.1"/>
    <property type="molecule type" value="Genomic_DNA"/>
</dbReference>
<feature type="domain" description="Methyl-accepting transducer" evidence="10">
    <location>
        <begin position="277"/>
        <end position="513"/>
    </location>
</feature>
<dbReference type="Pfam" id="PF00015">
    <property type="entry name" value="MCPsignal"/>
    <property type="match status" value="1"/>
</dbReference>
<protein>
    <submittedName>
        <fullName evidence="12">HAMP domain-containing protein</fullName>
    </submittedName>
</protein>
<dbReference type="SUPFAM" id="SSF58104">
    <property type="entry name" value="Methyl-accepting chemotaxis protein (MCP) signaling domain"/>
    <property type="match status" value="1"/>
</dbReference>
<keyword evidence="3 9" id="KW-0812">Transmembrane</keyword>
<evidence type="ECO:0000259" key="10">
    <source>
        <dbReference type="PROSITE" id="PS50111"/>
    </source>
</evidence>
<sequence>MKLTIKTKLLLLFSVSFILGTLIIGFISVYYIKKETLEVAREKLLSDLALGAVYLDEKYPGNWSIKDDSLYKGNVNMSENYEVVDRVGEATGGTVTIFQEGVRIATNVRNEDGTRAVGTSVSSIVAKTVLENRETYIGEANVVGTINQTAYQPIFDSSGEVIGMWYVGVPNTPYERIVAHFQQVIFLIILFEIILFIIIFAILLSRQTKPITDAAAVIEKIAEGDLNISELEVKSNDDVGRLVTSVNKLLIDFNNTIASVRNASEQVASSSEMLTTNAEESTKAAEQVATIAITSSERAEEQLKSLNLVTEAVQQMSVDLDQITNSSEKMLHSSEKTLQASQKGFQSVSTVVEQMNRIKNSVEDTSEIISELGEKTREIGSITALIANIADQTNLLALNAAIEAARAGESGKGFAVVAKEVRKLAEESRLSVEQIDQMVVTIQTKTNAAISAMLEETELVNSGIEYSKEASALYSEIEEAIIDVSNRVKVVTNSVQKISDVSTGIVQEVEAVQEIAINTTSTSQESASASQEQLAIMEEVAASAQTLTYLASEVDGIVGTFKLKGA</sequence>
<dbReference type="InterPro" id="IPR033463">
    <property type="entry name" value="sCache_3"/>
</dbReference>
<accession>A0A4Q0VTG0</accession>
<dbReference type="CDD" id="cd06225">
    <property type="entry name" value="HAMP"/>
    <property type="match status" value="1"/>
</dbReference>
<gene>
    <name evidence="12" type="ORF">DS745_12025</name>
</gene>
<evidence type="ECO:0000256" key="7">
    <source>
        <dbReference type="ARBA" id="ARBA00029447"/>
    </source>
</evidence>
<comment type="similarity">
    <text evidence="7">Belongs to the methyl-accepting chemotaxis (MCP) protein family.</text>
</comment>
<dbReference type="PANTHER" id="PTHR32089:SF112">
    <property type="entry name" value="LYSOZYME-LIKE PROTEIN-RELATED"/>
    <property type="match status" value="1"/>
</dbReference>
<dbReference type="Proteomes" id="UP000290649">
    <property type="component" value="Unassembled WGS sequence"/>
</dbReference>
<evidence type="ECO:0000256" key="3">
    <source>
        <dbReference type="ARBA" id="ARBA00022692"/>
    </source>
</evidence>
<reference evidence="12 13" key="1">
    <citation type="journal article" date="2019" name="Int. J. Syst. Evol. Microbiol.">
        <title>Anaerobacillus alkaliphilus sp. nov., a novel alkaliphilic and moderately halophilic bacterium.</title>
        <authorList>
            <person name="Borsodi A.K."/>
            <person name="Aszalos J.M."/>
            <person name="Bihari P."/>
            <person name="Nagy I."/>
            <person name="Schumann P."/>
            <person name="Sproer C."/>
            <person name="Kovacs A.L."/>
            <person name="Boka K."/>
            <person name="Dobosy P."/>
            <person name="Ovari M."/>
            <person name="Szili-Kovacs T."/>
            <person name="Toth E."/>
        </authorList>
    </citation>
    <scope>NUCLEOTIDE SEQUENCE [LARGE SCALE GENOMIC DNA]</scope>
    <source>
        <strain evidence="12 13">B16-10</strain>
    </source>
</reference>
<dbReference type="GO" id="GO:0007165">
    <property type="term" value="P:signal transduction"/>
    <property type="evidence" value="ECO:0007669"/>
    <property type="project" value="UniProtKB-KW"/>
</dbReference>
<dbReference type="Pfam" id="PF00672">
    <property type="entry name" value="HAMP"/>
    <property type="match status" value="1"/>
</dbReference>
<comment type="caution">
    <text evidence="12">The sequence shown here is derived from an EMBL/GenBank/DDBJ whole genome shotgun (WGS) entry which is preliminary data.</text>
</comment>
<feature type="domain" description="HAMP" evidence="11">
    <location>
        <begin position="205"/>
        <end position="258"/>
    </location>
</feature>
<dbReference type="RefSeq" id="WP_129078476.1">
    <property type="nucleotide sequence ID" value="NZ_QOUX01000039.1"/>
</dbReference>
<evidence type="ECO:0000256" key="9">
    <source>
        <dbReference type="SAM" id="Phobius"/>
    </source>
</evidence>
<dbReference type="SUPFAM" id="SSF103190">
    <property type="entry name" value="Sensory domain-like"/>
    <property type="match status" value="1"/>
</dbReference>
<dbReference type="InterPro" id="IPR004090">
    <property type="entry name" value="Chemotax_Me-accpt_rcpt"/>
</dbReference>
<evidence type="ECO:0000256" key="4">
    <source>
        <dbReference type="ARBA" id="ARBA00022989"/>
    </source>
</evidence>
<feature type="transmembrane region" description="Helical" evidence="9">
    <location>
        <begin position="184"/>
        <end position="204"/>
    </location>
</feature>
<evidence type="ECO:0000313" key="13">
    <source>
        <dbReference type="Proteomes" id="UP000290649"/>
    </source>
</evidence>
<dbReference type="GO" id="GO:0004888">
    <property type="term" value="F:transmembrane signaling receptor activity"/>
    <property type="evidence" value="ECO:0007669"/>
    <property type="project" value="InterPro"/>
</dbReference>
<dbReference type="InterPro" id="IPR003660">
    <property type="entry name" value="HAMP_dom"/>
</dbReference>
<dbReference type="InterPro" id="IPR004089">
    <property type="entry name" value="MCPsignal_dom"/>
</dbReference>
<dbReference type="SMART" id="SM00283">
    <property type="entry name" value="MA"/>
    <property type="match status" value="1"/>
</dbReference>
<dbReference type="PRINTS" id="PR00260">
    <property type="entry name" value="CHEMTRNSDUCR"/>
</dbReference>
<keyword evidence="2" id="KW-1003">Cell membrane</keyword>
<dbReference type="GO" id="GO:0005886">
    <property type="term" value="C:plasma membrane"/>
    <property type="evidence" value="ECO:0007669"/>
    <property type="project" value="UniProtKB-SubCell"/>
</dbReference>